<evidence type="ECO:0000256" key="1">
    <source>
        <dbReference type="SAM" id="MobiDB-lite"/>
    </source>
</evidence>
<accession>A0A914WXV0</accession>
<dbReference type="AlphaFoldDB" id="A0A914WXV0"/>
<proteinExistence type="predicted"/>
<protein>
    <submittedName>
        <fullName evidence="3">Uncharacterized protein</fullName>
    </submittedName>
</protein>
<evidence type="ECO:0000313" key="3">
    <source>
        <dbReference type="WBParaSite" id="PSAMB.scaffold5515size11521.g26823.t1"/>
    </source>
</evidence>
<feature type="region of interest" description="Disordered" evidence="1">
    <location>
        <begin position="322"/>
        <end position="342"/>
    </location>
</feature>
<sequence length="342" mass="37511">MHAPLERPGRRRQADRRSRLSGLIGLCAESGGSYSLIMQAGRDMCLVPTAPRVTRRAPRGRRAPLLTDPVRRGDSPRGQNCAVRATVSRGRRPVEVKRGPCVPQRIHFSAYSLLSFTDDRPASFCAQQKGRENGCVAPNFPPSDPALQQLISIVPPCVNPVAHGGRTPFHCACIRALWPFLGQGALNAMTVAHDGKTNARRTETAVKHARHGVVMYSPPSSSTIAAPAPSTSDDYWLGHESELLGRWSPAGQIAGARQQTEPSTPVLVRRRPPVGLVEVIVGIYFISRRSAVVRRWQPTAHHLRCPRAPADRQPNYWKHAAQGEDDRLGRGHHQQRLRSGGA</sequence>
<organism evidence="2 3">
    <name type="scientific">Plectus sambesii</name>
    <dbReference type="NCBI Taxonomy" id="2011161"/>
    <lineage>
        <taxon>Eukaryota</taxon>
        <taxon>Metazoa</taxon>
        <taxon>Ecdysozoa</taxon>
        <taxon>Nematoda</taxon>
        <taxon>Chromadorea</taxon>
        <taxon>Plectida</taxon>
        <taxon>Plectina</taxon>
        <taxon>Plectoidea</taxon>
        <taxon>Plectidae</taxon>
        <taxon>Plectus</taxon>
    </lineage>
</organism>
<dbReference type="WBParaSite" id="PSAMB.scaffold5515size11521.g26823.t1">
    <property type="protein sequence ID" value="PSAMB.scaffold5515size11521.g26823.t1"/>
    <property type="gene ID" value="PSAMB.scaffold5515size11521.g26823"/>
</dbReference>
<dbReference type="Proteomes" id="UP000887566">
    <property type="component" value="Unplaced"/>
</dbReference>
<evidence type="ECO:0000313" key="2">
    <source>
        <dbReference type="Proteomes" id="UP000887566"/>
    </source>
</evidence>
<keyword evidence="2" id="KW-1185">Reference proteome</keyword>
<name>A0A914WXV0_9BILA</name>
<reference evidence="3" key="1">
    <citation type="submission" date="2022-11" db="UniProtKB">
        <authorList>
            <consortium name="WormBaseParasite"/>
        </authorList>
    </citation>
    <scope>IDENTIFICATION</scope>
</reference>